<feature type="domain" description="Thiol:disulfide interchange protein DsbD N-terminal" evidence="2">
    <location>
        <begin position="38"/>
        <end position="141"/>
    </location>
</feature>
<keyword evidence="1" id="KW-0732">Signal</keyword>
<dbReference type="EMBL" id="QCYG01000003">
    <property type="protein sequence ID" value="PVA07341.1"/>
    <property type="molecule type" value="Genomic_DNA"/>
</dbReference>
<evidence type="ECO:0000313" key="4">
    <source>
        <dbReference type="Proteomes" id="UP000244817"/>
    </source>
</evidence>
<proteinExistence type="predicted"/>
<evidence type="ECO:0000313" key="3">
    <source>
        <dbReference type="EMBL" id="PVA07341.1"/>
    </source>
</evidence>
<dbReference type="Proteomes" id="UP000244817">
    <property type="component" value="Unassembled WGS sequence"/>
</dbReference>
<organism evidence="3 4">
    <name type="scientific">Thalassorhabdomicrobium marinisediminis</name>
    <dbReference type="NCBI Taxonomy" id="2170577"/>
    <lineage>
        <taxon>Bacteria</taxon>
        <taxon>Pseudomonadati</taxon>
        <taxon>Pseudomonadota</taxon>
        <taxon>Alphaproteobacteria</taxon>
        <taxon>Rhodobacterales</taxon>
        <taxon>Paracoccaceae</taxon>
        <taxon>Thalassorhabdomicrobium</taxon>
    </lineage>
</organism>
<protein>
    <recommendedName>
        <fullName evidence="2">Thiol:disulfide interchange protein DsbD N-terminal domain-containing protein</fullName>
    </recommendedName>
</protein>
<feature type="chain" id="PRO_5015524465" description="Thiol:disulfide interchange protein DsbD N-terminal domain-containing protein" evidence="1">
    <location>
        <begin position="23"/>
        <end position="265"/>
    </location>
</feature>
<accession>A0A2T7FYV2</accession>
<dbReference type="Pfam" id="PF11412">
    <property type="entry name" value="DsbD_N"/>
    <property type="match status" value="1"/>
</dbReference>
<dbReference type="AlphaFoldDB" id="A0A2T7FYV2"/>
<keyword evidence="4" id="KW-1185">Reference proteome</keyword>
<dbReference type="OrthoDB" id="9811036at2"/>
<feature type="signal peptide" evidence="1">
    <location>
        <begin position="1"/>
        <end position="22"/>
    </location>
</feature>
<gene>
    <name evidence="3" type="ORF">DC363_05710</name>
</gene>
<dbReference type="RefSeq" id="WP_108640169.1">
    <property type="nucleotide sequence ID" value="NZ_QCYG01000003.1"/>
</dbReference>
<sequence>MFKHVFPLLLALVCAAPLGAGPADGVVSLEVLPGWRTDQGTHMAGLQIRLAPGWKTYWRAPGDGGIPPRFGWQGSQNMDGVAFHWPVPEVFDQNGMRSYGYADSVVIPVEVSVPDAARAARMKGAVQLGVCEDICVPVVLEFDAALPASGARTPAIVAALVDQPTPAARAGVTGATCALRPTDRGLEVTARIEMPRHAPDEVVVIEAGDQQVWVSQPETWRDSDLFARAEMIHVEQGAFALNRSDMRITVLTGGQAVDIQGCAAD</sequence>
<reference evidence="3 4" key="1">
    <citation type="submission" date="2018-04" db="EMBL/GenBank/DDBJ databases">
        <title>Pelagivirga bohaiensis gen. nov., sp. nov., a bacterium isolated from the Bohai Sea.</title>
        <authorList>
            <person name="Ji X."/>
        </authorList>
    </citation>
    <scope>NUCLEOTIDE SEQUENCE [LARGE SCALE GENOMIC DNA]</scope>
    <source>
        <strain evidence="3 4">BH-SD16</strain>
    </source>
</reference>
<evidence type="ECO:0000259" key="2">
    <source>
        <dbReference type="Pfam" id="PF11412"/>
    </source>
</evidence>
<dbReference type="InterPro" id="IPR028250">
    <property type="entry name" value="DsbDN"/>
</dbReference>
<comment type="caution">
    <text evidence="3">The sequence shown here is derived from an EMBL/GenBank/DDBJ whole genome shotgun (WGS) entry which is preliminary data.</text>
</comment>
<name>A0A2T7FYV2_9RHOB</name>
<evidence type="ECO:0000256" key="1">
    <source>
        <dbReference type="SAM" id="SignalP"/>
    </source>
</evidence>